<evidence type="ECO:0008006" key="4">
    <source>
        <dbReference type="Google" id="ProtNLM"/>
    </source>
</evidence>
<keyword evidence="1" id="KW-0812">Transmembrane</keyword>
<organism evidence="2 3">
    <name type="scientific">Sutcliffiella rhizosphaerae</name>
    <dbReference type="NCBI Taxonomy" id="2880967"/>
    <lineage>
        <taxon>Bacteria</taxon>
        <taxon>Bacillati</taxon>
        <taxon>Bacillota</taxon>
        <taxon>Bacilli</taxon>
        <taxon>Bacillales</taxon>
        <taxon>Bacillaceae</taxon>
        <taxon>Sutcliffiella</taxon>
    </lineage>
</organism>
<keyword evidence="1" id="KW-1133">Transmembrane helix</keyword>
<feature type="transmembrane region" description="Helical" evidence="1">
    <location>
        <begin position="27"/>
        <end position="43"/>
    </location>
</feature>
<dbReference type="RefSeq" id="WP_230500532.1">
    <property type="nucleotide sequence ID" value="NZ_CAKJTJ010000005.1"/>
</dbReference>
<name>A0ABN8AB31_9BACI</name>
<proteinExistence type="predicted"/>
<evidence type="ECO:0000256" key="1">
    <source>
        <dbReference type="SAM" id="Phobius"/>
    </source>
</evidence>
<protein>
    <recommendedName>
        <fullName evidence="4">Tetratricopeptide repeat protein</fullName>
    </recommendedName>
</protein>
<dbReference type="EMBL" id="CAKJTJ010000005">
    <property type="protein sequence ID" value="CAG9620617.1"/>
    <property type="molecule type" value="Genomic_DNA"/>
</dbReference>
<comment type="caution">
    <text evidence="2">The sequence shown here is derived from an EMBL/GenBank/DDBJ whole genome shotgun (WGS) entry which is preliminary data.</text>
</comment>
<sequence length="209" mass="24449">MKNILLLIVGGFAIGILLAFLNIQFNFWGFVVILILAFAALSYRDVRYMFLSKDIDKIERYLEKKRHEPYYGFILELANGNLSLAKNELDELERKWKGKKTAVFWAQYYLKAKNLSKAKEKLEQIEQVDIRTYIQAGIAVEEKNFKVAEEFKSLLSKDWMKLAIELEMALGRKNYSLAKEKKEQALAVTKGLQYYMLYREFEQLKGDSS</sequence>
<feature type="transmembrane region" description="Helical" evidence="1">
    <location>
        <begin position="5"/>
        <end position="21"/>
    </location>
</feature>
<keyword evidence="1" id="KW-0472">Membrane</keyword>
<evidence type="ECO:0000313" key="3">
    <source>
        <dbReference type="Proteomes" id="UP000789833"/>
    </source>
</evidence>
<gene>
    <name evidence="2" type="ORF">BACCIP111883_01386</name>
</gene>
<accession>A0ABN8AB31</accession>
<evidence type="ECO:0000313" key="2">
    <source>
        <dbReference type="EMBL" id="CAG9620617.1"/>
    </source>
</evidence>
<dbReference type="Proteomes" id="UP000789833">
    <property type="component" value="Unassembled WGS sequence"/>
</dbReference>
<reference evidence="2 3" key="1">
    <citation type="submission" date="2021-10" db="EMBL/GenBank/DDBJ databases">
        <authorList>
            <person name="Criscuolo A."/>
        </authorList>
    </citation>
    <scope>NUCLEOTIDE SEQUENCE [LARGE SCALE GENOMIC DNA]</scope>
    <source>
        <strain evidence="3">CIP 111883</strain>
    </source>
</reference>
<keyword evidence="3" id="KW-1185">Reference proteome</keyword>